<proteinExistence type="predicted"/>
<accession>A0A8S5QMS3</accession>
<reference evidence="1" key="1">
    <citation type="journal article" date="2021" name="Proc. Natl. Acad. Sci. U.S.A.">
        <title>A Catalog of Tens of Thousands of Viruses from Human Metagenomes Reveals Hidden Associations with Chronic Diseases.</title>
        <authorList>
            <person name="Tisza M.J."/>
            <person name="Buck C.B."/>
        </authorList>
    </citation>
    <scope>NUCLEOTIDE SEQUENCE</scope>
    <source>
        <strain evidence="1">CtJ3t72</strain>
    </source>
</reference>
<sequence length="498" mass="52711">MAISASQIVQVLPRILTGTGTDLVFNGMVLDDNVLLPATTPISFSSAESVGEYFGTTSDEYNFAVVYFGGYDNSQIKPSLLYFYRLTPSGAAPFVRGETLAPATALAAIKAVSAGDIKISLSGTEYTATGIDFSAVTSLSDAASVLQTALTTKGAGVTVAYNSVNDAFTITSTAVGEQESITVPTGTAAVALGFNAETATVSAGENATDVVGSMTILTRQFQNFVTFTTLAEPEDADALALANWVSAQANAGTMYLYVVWDSSKANLDATNTTVIAEQIKALNATGTTVVYPSYNIAAFVMGTAASIAWDQTNSTITFAFKAQSGLAADVTDTQHSVALLGHGVNFIGNYATRNDSFVFFYNGQMFGRWSWIDTYLNACYLCNKLQVQLMAMFTSNRRIPYTSAGYAIIRANCRDVIEAAINNGVINKGVTLSNAQKSALTSELGGDFSDEIYNNGYYLQVLDATAQARQQRVSPPCNLVYTYGGAVQKLTLPAIAVV</sequence>
<dbReference type="Pfam" id="PF11863">
    <property type="entry name" value="DUF3383"/>
    <property type="match status" value="1"/>
</dbReference>
<organism evidence="1">
    <name type="scientific">Siphoviridae sp. ctJ3t72</name>
    <dbReference type="NCBI Taxonomy" id="2826240"/>
    <lineage>
        <taxon>Viruses</taxon>
        <taxon>Duplodnaviria</taxon>
        <taxon>Heunggongvirae</taxon>
        <taxon>Uroviricota</taxon>
        <taxon>Caudoviricetes</taxon>
    </lineage>
</organism>
<protein>
    <submittedName>
        <fullName evidence="1">Tail sheath protein</fullName>
    </submittedName>
</protein>
<dbReference type="EMBL" id="BK015698">
    <property type="protein sequence ID" value="DAE20575.1"/>
    <property type="molecule type" value="Genomic_DNA"/>
</dbReference>
<evidence type="ECO:0000313" key="1">
    <source>
        <dbReference type="EMBL" id="DAE20575.1"/>
    </source>
</evidence>
<dbReference type="InterPro" id="IPR021808">
    <property type="entry name" value="DUF3383"/>
</dbReference>
<name>A0A8S5QMS3_9CAUD</name>